<sequence>MIIRSYKAVVKDGKQRDLEQFLAERKALVERDFYNTEKIMNANVFSFHSELYCYIESIGEEILPNQLFCGMEEFLTKWPDGEDKYFHPMTNIFHFNEPQSVSHWARKKKPDYCFGMLAKLIPDLVSRYVFYHYQFQEEQPGAGDKYGSIFLSGDTAFYYGETPELFEPAQHTGSLTTHNTPKGHEWQKLMGSHFIWWDERFPACNILEYDWEKNGYPTGQRNHQWLYLKNIFSIC</sequence>
<protein>
    <submittedName>
        <fullName evidence="1">Uncharacterized protein</fullName>
    </submittedName>
</protein>
<reference evidence="1" key="1">
    <citation type="submission" date="2020-08" db="EMBL/GenBank/DDBJ databases">
        <title>Genome public.</title>
        <authorList>
            <person name="Liu C."/>
            <person name="Sun Q."/>
        </authorList>
    </citation>
    <scope>NUCLEOTIDE SEQUENCE</scope>
    <source>
        <strain evidence="1">H8</strain>
    </source>
</reference>
<evidence type="ECO:0000313" key="2">
    <source>
        <dbReference type="Proteomes" id="UP000611762"/>
    </source>
</evidence>
<keyword evidence="2" id="KW-1185">Reference proteome</keyword>
<organism evidence="1 2">
    <name type="scientific">Congzhengia minquanensis</name>
    <dbReference type="NCBI Taxonomy" id="2763657"/>
    <lineage>
        <taxon>Bacteria</taxon>
        <taxon>Bacillati</taxon>
        <taxon>Bacillota</taxon>
        <taxon>Clostridia</taxon>
        <taxon>Eubacteriales</taxon>
        <taxon>Oscillospiraceae</taxon>
        <taxon>Congzhengia</taxon>
    </lineage>
</organism>
<accession>A0A926DP68</accession>
<proteinExistence type="predicted"/>
<dbReference type="AlphaFoldDB" id="A0A926DP68"/>
<gene>
    <name evidence="1" type="ORF">H8698_07140</name>
</gene>
<evidence type="ECO:0000313" key="1">
    <source>
        <dbReference type="EMBL" id="MBC8540750.1"/>
    </source>
</evidence>
<name>A0A926DP68_9FIRM</name>
<dbReference type="RefSeq" id="WP_249311899.1">
    <property type="nucleotide sequence ID" value="NZ_JACRSU010000002.1"/>
</dbReference>
<dbReference type="EMBL" id="JACRSU010000002">
    <property type="protein sequence ID" value="MBC8540750.1"/>
    <property type="molecule type" value="Genomic_DNA"/>
</dbReference>
<comment type="caution">
    <text evidence="1">The sequence shown here is derived from an EMBL/GenBank/DDBJ whole genome shotgun (WGS) entry which is preliminary data.</text>
</comment>
<dbReference type="Proteomes" id="UP000611762">
    <property type="component" value="Unassembled WGS sequence"/>
</dbReference>